<dbReference type="OrthoDB" id="288590at2759"/>
<dbReference type="Gene3D" id="2.60.120.330">
    <property type="entry name" value="B-lactam Antibiotic, Isopenicillin N Synthase, Chain"/>
    <property type="match status" value="1"/>
</dbReference>
<dbReference type="PANTHER" id="PTHR47990">
    <property type="entry name" value="2-OXOGLUTARATE (2OG) AND FE(II)-DEPENDENT OXYGENASE SUPERFAMILY PROTEIN-RELATED"/>
    <property type="match status" value="1"/>
</dbReference>
<dbReference type="GO" id="GO:0016491">
    <property type="term" value="F:oxidoreductase activity"/>
    <property type="evidence" value="ECO:0007669"/>
    <property type="project" value="UniProtKB-KW"/>
</dbReference>
<feature type="domain" description="Fe2OG dioxygenase" evidence="6">
    <location>
        <begin position="206"/>
        <end position="308"/>
    </location>
</feature>
<keyword evidence="9" id="KW-1185">Reference proteome</keyword>
<accession>A0A835U5H4</accession>
<dbReference type="Pfam" id="PF14226">
    <property type="entry name" value="DIOX_N"/>
    <property type="match status" value="1"/>
</dbReference>
<dbReference type="AlphaFoldDB" id="A0A835U5H4"/>
<dbReference type="PRINTS" id="PR00682">
    <property type="entry name" value="IPNSYNTHASE"/>
</dbReference>
<sequence>MAAFWSPCEPPFQQRYSFLFSPASQAGQWRKTHDAEMTKECDLPLIDLSRLHCGDEKERTACVAEIGRASSEWGFFQVVNHGIQSELLQAVGREQRKPFGAPFEEKTGQKFLNGSYRWGNPTAISLAQFSWSESFHLPLSVLAGDDHACHEELEPFRSQVASFSYAPEVMRKASTAMADLARILAGVLAENLGCRGDLFADSCGEGSCFLRLNRYPPCPFSSDTFGLVPHTDSDFLTILHQDHVGGLHLMKDTRWVSVKPNPEALIVIIGDLFQACLAWSNDLYKSVEHRVMTNGKVERYSIAYFLCPSYEFTIGSYRKPSRYRNFTFGEFRKQVQEDVKKIGYKVGLSRFLA</sequence>
<evidence type="ECO:0000313" key="8">
    <source>
        <dbReference type="EMBL" id="KAG0449122.1"/>
    </source>
</evidence>
<proteinExistence type="inferred from homology"/>
<evidence type="ECO:0000313" key="10">
    <source>
        <dbReference type="Proteomes" id="UP000639772"/>
    </source>
</evidence>
<dbReference type="PROSITE" id="PS51471">
    <property type="entry name" value="FE2OG_OXY"/>
    <property type="match status" value="1"/>
</dbReference>
<keyword evidence="3 5" id="KW-0560">Oxidoreductase</keyword>
<comment type="similarity">
    <text evidence="5">Belongs to the iron/ascorbate-dependent oxidoreductase family.</text>
</comment>
<dbReference type="Pfam" id="PF03171">
    <property type="entry name" value="2OG-FeII_Oxy"/>
    <property type="match status" value="1"/>
</dbReference>
<evidence type="ECO:0000313" key="9">
    <source>
        <dbReference type="Proteomes" id="UP000636800"/>
    </source>
</evidence>
<evidence type="ECO:0000256" key="5">
    <source>
        <dbReference type="RuleBase" id="RU003682"/>
    </source>
</evidence>
<comment type="cofactor">
    <cofactor evidence="1">
        <name>L-ascorbate</name>
        <dbReference type="ChEBI" id="CHEBI:38290"/>
    </cofactor>
</comment>
<comment type="caution">
    <text evidence="8">The sequence shown here is derived from an EMBL/GenBank/DDBJ whole genome shotgun (WGS) entry which is preliminary data.</text>
</comment>
<name>A0A835U5H4_VANPL</name>
<evidence type="ECO:0000313" key="7">
    <source>
        <dbReference type="EMBL" id="KAG0449070.1"/>
    </source>
</evidence>
<evidence type="ECO:0000259" key="6">
    <source>
        <dbReference type="PROSITE" id="PS51471"/>
    </source>
</evidence>
<dbReference type="InterPro" id="IPR026992">
    <property type="entry name" value="DIOX_N"/>
</dbReference>
<dbReference type="Proteomes" id="UP000636800">
    <property type="component" value="Unassembled WGS sequence"/>
</dbReference>
<evidence type="ECO:0000256" key="1">
    <source>
        <dbReference type="ARBA" id="ARBA00001961"/>
    </source>
</evidence>
<keyword evidence="2 5" id="KW-0479">Metal-binding</keyword>
<dbReference type="GO" id="GO:0046872">
    <property type="term" value="F:metal ion binding"/>
    <property type="evidence" value="ECO:0007669"/>
    <property type="project" value="UniProtKB-KW"/>
</dbReference>
<dbReference type="EMBL" id="JADCNL010000214">
    <property type="protein sequence ID" value="KAG0449122.1"/>
    <property type="molecule type" value="Genomic_DNA"/>
</dbReference>
<gene>
    <name evidence="7" type="ORF">HPP92_027492</name>
    <name evidence="8" type="ORF">HPP92_027509</name>
</gene>
<organism evidence="8 9">
    <name type="scientific">Vanilla planifolia</name>
    <name type="common">Vanilla</name>
    <dbReference type="NCBI Taxonomy" id="51239"/>
    <lineage>
        <taxon>Eukaryota</taxon>
        <taxon>Viridiplantae</taxon>
        <taxon>Streptophyta</taxon>
        <taxon>Embryophyta</taxon>
        <taxon>Tracheophyta</taxon>
        <taxon>Spermatophyta</taxon>
        <taxon>Magnoliopsida</taxon>
        <taxon>Liliopsida</taxon>
        <taxon>Asparagales</taxon>
        <taxon>Orchidaceae</taxon>
        <taxon>Vanilloideae</taxon>
        <taxon>Vanilleae</taxon>
        <taxon>Vanilla</taxon>
    </lineage>
</organism>
<dbReference type="EMBL" id="JADCNM010000215">
    <property type="protein sequence ID" value="KAG0449070.1"/>
    <property type="molecule type" value="Genomic_DNA"/>
</dbReference>
<reference evidence="9 10" key="1">
    <citation type="journal article" date="2020" name="Nat. Food">
        <title>A phased Vanilla planifolia genome enables genetic improvement of flavour and production.</title>
        <authorList>
            <person name="Hasing T."/>
            <person name="Tang H."/>
            <person name="Brym M."/>
            <person name="Khazi F."/>
            <person name="Huang T."/>
            <person name="Chambers A.H."/>
        </authorList>
    </citation>
    <scope>NUCLEOTIDE SEQUENCE [LARGE SCALE GENOMIC DNA]</scope>
    <source>
        <tissue evidence="8">Leaf</tissue>
    </source>
</reference>
<evidence type="ECO:0000256" key="4">
    <source>
        <dbReference type="ARBA" id="ARBA00023004"/>
    </source>
</evidence>
<dbReference type="InterPro" id="IPR027443">
    <property type="entry name" value="IPNS-like_sf"/>
</dbReference>
<dbReference type="InterPro" id="IPR050231">
    <property type="entry name" value="Iron_ascorbate_oxido_reductase"/>
</dbReference>
<evidence type="ECO:0000256" key="3">
    <source>
        <dbReference type="ARBA" id="ARBA00023002"/>
    </source>
</evidence>
<evidence type="ECO:0000256" key="2">
    <source>
        <dbReference type="ARBA" id="ARBA00022723"/>
    </source>
</evidence>
<protein>
    <recommendedName>
        <fullName evidence="6">Fe2OG dioxygenase domain-containing protein</fullName>
    </recommendedName>
</protein>
<keyword evidence="4 5" id="KW-0408">Iron</keyword>
<dbReference type="SUPFAM" id="SSF51197">
    <property type="entry name" value="Clavaminate synthase-like"/>
    <property type="match status" value="1"/>
</dbReference>
<dbReference type="InterPro" id="IPR044861">
    <property type="entry name" value="IPNS-like_FE2OG_OXY"/>
</dbReference>
<dbReference type="InterPro" id="IPR005123">
    <property type="entry name" value="Oxoglu/Fe-dep_dioxygenase_dom"/>
</dbReference>
<dbReference type="Proteomes" id="UP000639772">
    <property type="component" value="Unassembled WGS sequence"/>
</dbReference>